<accession>A0A4P9YK89</accession>
<evidence type="ECO:0000313" key="3">
    <source>
        <dbReference type="Proteomes" id="UP000281549"/>
    </source>
</evidence>
<organism evidence="2 3">
    <name type="scientific">Rozella allomycis (strain CSF55)</name>
    <dbReference type="NCBI Taxonomy" id="988480"/>
    <lineage>
        <taxon>Eukaryota</taxon>
        <taxon>Fungi</taxon>
        <taxon>Fungi incertae sedis</taxon>
        <taxon>Cryptomycota</taxon>
        <taxon>Cryptomycota incertae sedis</taxon>
        <taxon>Rozella</taxon>
    </lineage>
</organism>
<proteinExistence type="predicted"/>
<feature type="region of interest" description="Disordered" evidence="1">
    <location>
        <begin position="1"/>
        <end position="22"/>
    </location>
</feature>
<protein>
    <submittedName>
        <fullName evidence="2">Uncharacterized protein</fullName>
    </submittedName>
</protein>
<evidence type="ECO:0000313" key="2">
    <source>
        <dbReference type="EMBL" id="RKP18880.1"/>
    </source>
</evidence>
<dbReference type="EMBL" id="ML005345">
    <property type="protein sequence ID" value="RKP18880.1"/>
    <property type="molecule type" value="Genomic_DNA"/>
</dbReference>
<name>A0A4P9YK89_ROZAC</name>
<dbReference type="AlphaFoldDB" id="A0A4P9YK89"/>
<reference evidence="3" key="1">
    <citation type="journal article" date="2018" name="Nat. Microbiol.">
        <title>Leveraging single-cell genomics to expand the fungal tree of life.</title>
        <authorList>
            <person name="Ahrendt S.R."/>
            <person name="Quandt C.A."/>
            <person name="Ciobanu D."/>
            <person name="Clum A."/>
            <person name="Salamov A."/>
            <person name="Andreopoulos B."/>
            <person name="Cheng J.F."/>
            <person name="Woyke T."/>
            <person name="Pelin A."/>
            <person name="Henrissat B."/>
            <person name="Reynolds N.K."/>
            <person name="Benny G.L."/>
            <person name="Smith M.E."/>
            <person name="James T.Y."/>
            <person name="Grigoriev I.V."/>
        </authorList>
    </citation>
    <scope>NUCLEOTIDE SEQUENCE [LARGE SCALE GENOMIC DNA]</scope>
    <source>
        <strain evidence="3">CSF55</strain>
    </source>
</reference>
<sequence>KRDEVLDKVHESRLRGKSDKEQGIKIRKKRLEENELVLLYDSYFQSGFGKKFKDKFQGPYRISKNLQNGAYVLKELDGTLLQGTYHGNRLKKFNPRKNEDIQFKKGEHVVEHGTDELNNMKNLNINNNFILSTPVDPEDQYGPLVENFYCF</sequence>
<evidence type="ECO:0000256" key="1">
    <source>
        <dbReference type="SAM" id="MobiDB-lite"/>
    </source>
</evidence>
<dbReference type="Proteomes" id="UP000281549">
    <property type="component" value="Unassembled WGS sequence"/>
</dbReference>
<gene>
    <name evidence="2" type="ORF">ROZALSC1DRAFT_22803</name>
</gene>
<feature type="non-terminal residue" evidence="2">
    <location>
        <position position="1"/>
    </location>
</feature>